<protein>
    <recommendedName>
        <fullName evidence="3">DUF2905 domain-containing protein</fullName>
    </recommendedName>
</protein>
<dbReference type="InterPro" id="IPR021320">
    <property type="entry name" value="DUF2905"/>
</dbReference>
<sequence length="65" mass="7303">MQKTIILIGLTIVVIGLAYPVLKRLPFGKLPGDIFYQSENFSFAFPVITCIVISIVLTIVINFFR</sequence>
<keyword evidence="1" id="KW-0812">Transmembrane</keyword>
<evidence type="ECO:0000256" key="1">
    <source>
        <dbReference type="SAM" id="Phobius"/>
    </source>
</evidence>
<feature type="transmembrane region" description="Helical" evidence="1">
    <location>
        <begin position="42"/>
        <end position="64"/>
    </location>
</feature>
<proteinExistence type="predicted"/>
<feature type="transmembrane region" description="Helical" evidence="1">
    <location>
        <begin position="5"/>
        <end position="22"/>
    </location>
</feature>
<reference evidence="2" key="1">
    <citation type="submission" date="2018-05" db="EMBL/GenBank/DDBJ databases">
        <authorList>
            <person name="Lanie J.A."/>
            <person name="Ng W.-L."/>
            <person name="Kazmierczak K.M."/>
            <person name="Andrzejewski T.M."/>
            <person name="Davidsen T.M."/>
            <person name="Wayne K.J."/>
            <person name="Tettelin H."/>
            <person name="Glass J.I."/>
            <person name="Rusch D."/>
            <person name="Podicherti R."/>
            <person name="Tsui H.-C.T."/>
            <person name="Winkler M.E."/>
        </authorList>
    </citation>
    <scope>NUCLEOTIDE SEQUENCE</scope>
</reference>
<accession>A0A381YNR5</accession>
<dbReference type="EMBL" id="UINC01018678">
    <property type="protein sequence ID" value="SVA78656.1"/>
    <property type="molecule type" value="Genomic_DNA"/>
</dbReference>
<dbReference type="AlphaFoldDB" id="A0A381YNR5"/>
<organism evidence="2">
    <name type="scientific">marine metagenome</name>
    <dbReference type="NCBI Taxonomy" id="408172"/>
    <lineage>
        <taxon>unclassified sequences</taxon>
        <taxon>metagenomes</taxon>
        <taxon>ecological metagenomes</taxon>
    </lineage>
</organism>
<evidence type="ECO:0008006" key="3">
    <source>
        <dbReference type="Google" id="ProtNLM"/>
    </source>
</evidence>
<gene>
    <name evidence="2" type="ORF">METZ01_LOCUS131510</name>
</gene>
<name>A0A381YNR5_9ZZZZ</name>
<keyword evidence="1" id="KW-0472">Membrane</keyword>
<dbReference type="Pfam" id="PF11146">
    <property type="entry name" value="DUF2905"/>
    <property type="match status" value="1"/>
</dbReference>
<keyword evidence="1" id="KW-1133">Transmembrane helix</keyword>
<evidence type="ECO:0000313" key="2">
    <source>
        <dbReference type="EMBL" id="SVA78656.1"/>
    </source>
</evidence>
<dbReference type="PANTHER" id="PTHR36443">
    <property type="entry name" value="BSR5223 PROTEIN"/>
    <property type="match status" value="1"/>
</dbReference>
<dbReference type="PANTHER" id="PTHR36443:SF1">
    <property type="entry name" value="BSR5223 PROTEIN"/>
    <property type="match status" value="1"/>
</dbReference>